<evidence type="ECO:0000256" key="4">
    <source>
        <dbReference type="ARBA" id="ARBA00022605"/>
    </source>
</evidence>
<keyword evidence="10" id="KW-0456">Lyase</keyword>
<dbReference type="GO" id="GO:0009073">
    <property type="term" value="P:aromatic amino acid family biosynthetic process"/>
    <property type="evidence" value="ECO:0007669"/>
    <property type="project" value="UniProtKB-KW"/>
</dbReference>
<reference evidence="11" key="1">
    <citation type="submission" date="2009-10" db="EMBL/GenBank/DDBJ databases">
        <authorList>
            <person name="Weinstock G."/>
            <person name="Sodergren E."/>
            <person name="Clifton S."/>
            <person name="Fulton L."/>
            <person name="Fulton B."/>
            <person name="Courtney L."/>
            <person name="Fronick C."/>
            <person name="Harrison M."/>
            <person name="Strong C."/>
            <person name="Farmer C."/>
            <person name="Delahaunty K."/>
            <person name="Markovic C."/>
            <person name="Hall O."/>
            <person name="Minx P."/>
            <person name="Tomlinson C."/>
            <person name="Mitreva M."/>
            <person name="Nelson J."/>
            <person name="Hou S."/>
            <person name="Wollam A."/>
            <person name="Pepin K.H."/>
            <person name="Johnson M."/>
            <person name="Bhonagiri V."/>
            <person name="Nash W.E."/>
            <person name="Warren W."/>
            <person name="Chinwalla A."/>
            <person name="Mardis E.R."/>
            <person name="Wilson R.K."/>
        </authorList>
    </citation>
    <scope>NUCLEOTIDE SEQUENCE [LARGE SCALE GENOMIC DNA]</scope>
    <source>
        <strain evidence="11">ATCC 700122</strain>
    </source>
</reference>
<dbReference type="EMBL" id="ACUX02000006">
    <property type="protein sequence ID" value="EEZ61421.1"/>
    <property type="molecule type" value="Genomic_DNA"/>
</dbReference>
<evidence type="ECO:0000256" key="3">
    <source>
        <dbReference type="ARBA" id="ARBA00013036"/>
    </source>
</evidence>
<gene>
    <name evidence="11" type="ORF">HMPREF0762_00758</name>
</gene>
<sequence>MHVFPVLQSLANVGVGEGMRIDVTRHSADRYIAVIEGMPAGIALQRSDAQTDLDRAAEALLFCSAPDAPQVLPRATVLSGLARDRSSAAPLLLEVDFAGTVFSEALDAHGSQTPRFGTADLAFFLRMNEDDCASALQAVTLRHAIVRAAAAFAARAFLAELGVDVRSFSSRIGSVELRDLDAQKAALFAPLDIETSAVRCPDPQASRLMVEALDAARTAGEPLPGAFCVVATGCVPGLGSATDPVRGLAALIAAAVMGAPSVSSVAFGDASAHASDGAFPDRVQVDRTRGFTYARNVQGGVAGGMSTGAPIVCISTVLPCYQGEHILSSIDLTTLEQAASPDALGIACLAPFSSVCAESAVACVLAEAYVRTFGEGPLSDVARALDAYRARIKTASR</sequence>
<dbReference type="GO" id="GO:0008652">
    <property type="term" value="P:amino acid biosynthetic process"/>
    <property type="evidence" value="ECO:0007669"/>
    <property type="project" value="UniProtKB-KW"/>
</dbReference>
<organism evidence="11 12">
    <name type="scientific">Slackia exigua (strain ATCC 700122 / DSM 15923 / CIP 105133 / JCM 11022 / KCTC 5966 / S-7)</name>
    <dbReference type="NCBI Taxonomy" id="649764"/>
    <lineage>
        <taxon>Bacteria</taxon>
        <taxon>Bacillati</taxon>
        <taxon>Actinomycetota</taxon>
        <taxon>Coriobacteriia</taxon>
        <taxon>Eggerthellales</taxon>
        <taxon>Eggerthellaceae</taxon>
        <taxon>Slackia</taxon>
    </lineage>
</organism>
<dbReference type="GO" id="GO:0009423">
    <property type="term" value="P:chorismate biosynthetic process"/>
    <property type="evidence" value="ECO:0007669"/>
    <property type="project" value="TreeGrafter"/>
</dbReference>
<dbReference type="GO" id="GO:0005829">
    <property type="term" value="C:cytosol"/>
    <property type="evidence" value="ECO:0007669"/>
    <property type="project" value="TreeGrafter"/>
</dbReference>
<comment type="caution">
    <text evidence="11">The sequence shown here is derived from an EMBL/GenBank/DDBJ whole genome shotgun (WGS) entry which is preliminary data.</text>
</comment>
<protein>
    <recommendedName>
        <fullName evidence="3">chorismate synthase</fullName>
        <ecNumber evidence="3">4.2.3.5</ecNumber>
    </recommendedName>
</protein>
<dbReference type="EC" id="4.2.3.5" evidence="3"/>
<dbReference type="Pfam" id="PF01264">
    <property type="entry name" value="Chorismate_synt"/>
    <property type="match status" value="1"/>
</dbReference>
<dbReference type="SUPFAM" id="SSF103263">
    <property type="entry name" value="Chorismate synthase, AroC"/>
    <property type="match status" value="1"/>
</dbReference>
<keyword evidence="5" id="KW-0285">Flavoprotein</keyword>
<dbReference type="AlphaFoldDB" id="D0WG08"/>
<dbReference type="PANTHER" id="PTHR21085:SF0">
    <property type="entry name" value="CHORISMATE SYNTHASE"/>
    <property type="match status" value="1"/>
</dbReference>
<dbReference type="GO" id="GO:0010181">
    <property type="term" value="F:FMN binding"/>
    <property type="evidence" value="ECO:0007669"/>
    <property type="project" value="TreeGrafter"/>
</dbReference>
<evidence type="ECO:0000256" key="8">
    <source>
        <dbReference type="ARBA" id="ARBA00022857"/>
    </source>
</evidence>
<evidence type="ECO:0000256" key="5">
    <source>
        <dbReference type="ARBA" id="ARBA00022630"/>
    </source>
</evidence>
<keyword evidence="6" id="KW-0288">FMN</keyword>
<evidence type="ECO:0000256" key="10">
    <source>
        <dbReference type="ARBA" id="ARBA00023239"/>
    </source>
</evidence>
<keyword evidence="7" id="KW-0274">FAD</keyword>
<keyword evidence="8" id="KW-0521">NADP</keyword>
<name>D0WG08_SLAES</name>
<evidence type="ECO:0000256" key="1">
    <source>
        <dbReference type="ARBA" id="ARBA00005044"/>
    </source>
</evidence>
<dbReference type="GO" id="GO:0004107">
    <property type="term" value="F:chorismate synthase activity"/>
    <property type="evidence" value="ECO:0007669"/>
    <property type="project" value="UniProtKB-EC"/>
</dbReference>
<accession>D0WG08</accession>
<keyword evidence="12" id="KW-1185">Reference proteome</keyword>
<evidence type="ECO:0000256" key="2">
    <source>
        <dbReference type="ARBA" id="ARBA00008014"/>
    </source>
</evidence>
<dbReference type="eggNOG" id="COG0082">
    <property type="taxonomic scope" value="Bacteria"/>
</dbReference>
<evidence type="ECO:0000256" key="6">
    <source>
        <dbReference type="ARBA" id="ARBA00022643"/>
    </source>
</evidence>
<evidence type="ECO:0000313" key="12">
    <source>
        <dbReference type="Proteomes" id="UP000006001"/>
    </source>
</evidence>
<dbReference type="HOGENOM" id="CLU_034547_2_0_11"/>
<proteinExistence type="inferred from homology"/>
<dbReference type="Proteomes" id="UP000006001">
    <property type="component" value="Unassembled WGS sequence"/>
</dbReference>
<evidence type="ECO:0000256" key="9">
    <source>
        <dbReference type="ARBA" id="ARBA00023141"/>
    </source>
</evidence>
<dbReference type="Gene3D" id="3.60.150.10">
    <property type="entry name" value="Chorismate synthase AroC"/>
    <property type="match status" value="1"/>
</dbReference>
<dbReference type="PANTHER" id="PTHR21085">
    <property type="entry name" value="CHORISMATE SYNTHASE"/>
    <property type="match status" value="1"/>
</dbReference>
<evidence type="ECO:0000256" key="7">
    <source>
        <dbReference type="ARBA" id="ARBA00022827"/>
    </source>
</evidence>
<dbReference type="STRING" id="649764.HMPREF0762_00758"/>
<keyword evidence="4" id="KW-0028">Amino-acid biosynthesis</keyword>
<comment type="similarity">
    <text evidence="2">Belongs to the chorismate synthase family.</text>
</comment>
<dbReference type="InterPro" id="IPR000453">
    <property type="entry name" value="Chorismate_synth"/>
</dbReference>
<keyword evidence="9" id="KW-0057">Aromatic amino acid biosynthesis</keyword>
<dbReference type="InterPro" id="IPR035904">
    <property type="entry name" value="Chorismate_synth_AroC_sf"/>
</dbReference>
<evidence type="ECO:0000313" key="11">
    <source>
        <dbReference type="EMBL" id="EEZ61421.1"/>
    </source>
</evidence>
<comment type="pathway">
    <text evidence="1">Metabolic intermediate biosynthesis; chorismate biosynthesis; chorismate from D-erythrose 4-phosphate and phosphoenolpyruvate: step 7/7.</text>
</comment>